<comment type="caution">
    <text evidence="1">The sequence shown here is derived from an EMBL/GenBank/DDBJ whole genome shotgun (WGS) entry which is preliminary data.</text>
</comment>
<organism evidence="1 2">
    <name type="scientific">Taklimakanibacter albus</name>
    <dbReference type="NCBI Taxonomy" id="2800327"/>
    <lineage>
        <taxon>Bacteria</taxon>
        <taxon>Pseudomonadati</taxon>
        <taxon>Pseudomonadota</taxon>
        <taxon>Alphaproteobacteria</taxon>
        <taxon>Hyphomicrobiales</taxon>
        <taxon>Aestuariivirgaceae</taxon>
        <taxon>Taklimakanibacter</taxon>
    </lineage>
</organism>
<dbReference type="Proteomes" id="UP000616151">
    <property type="component" value="Unassembled WGS sequence"/>
</dbReference>
<proteinExistence type="predicted"/>
<evidence type="ECO:0000313" key="2">
    <source>
        <dbReference type="Proteomes" id="UP000616151"/>
    </source>
</evidence>
<name>A0ACC5QZU5_9HYPH</name>
<dbReference type="EMBL" id="JAENHL010000006">
    <property type="protein sequence ID" value="MBK1865903.1"/>
    <property type="molecule type" value="Genomic_DNA"/>
</dbReference>
<keyword evidence="2" id="KW-1185">Reference proteome</keyword>
<accession>A0ACC5QZU5</accession>
<gene>
    <name evidence="1" type="ORF">JHL16_06030</name>
</gene>
<evidence type="ECO:0000313" key="1">
    <source>
        <dbReference type="EMBL" id="MBK1865903.1"/>
    </source>
</evidence>
<protein>
    <submittedName>
        <fullName evidence="1">AraC family transcriptional regulator</fullName>
    </submittedName>
</protein>
<reference evidence="1" key="1">
    <citation type="submission" date="2021-01" db="EMBL/GenBank/DDBJ databases">
        <authorList>
            <person name="Sun Q."/>
        </authorList>
    </citation>
    <scope>NUCLEOTIDE SEQUENCE</scope>
    <source>
        <strain evidence="1">YIM B02566</strain>
    </source>
</reference>
<sequence length="249" mass="27281">MEAAPAAAVGEFHERPVAPALRTVFAAVWSHRMPEAAAPPVIVTPDGTIDLQWIGGALRIAGPDKEPQTEIIPAGTEIIGFRFHPGAAHAWLGLPVSEITSRRVALEDLWGVRARRLAKSIRDAADIERALLADRVEHPSGDMVMHAAFTLIMQGAPAGVALIPWLARALQMSERSLRRRFDENFGYGPKTLDRILRYQRFLSLRRTSPKVPTALLALDAGYSDQAHLVRESRRLTGLTPAAKAPYPAR</sequence>